<dbReference type="InterPro" id="IPR049023">
    <property type="entry name" value="AMG1_II"/>
</dbReference>
<dbReference type="InterPro" id="IPR005843">
    <property type="entry name" value="A-D-PHexomutase_C"/>
</dbReference>
<feature type="binding site" evidence="17">
    <location>
        <position position="284"/>
    </location>
    <ligand>
        <name>Mg(2+)</name>
        <dbReference type="ChEBI" id="CHEBI:18420"/>
    </ligand>
</feature>
<dbReference type="GO" id="GO:0006048">
    <property type="term" value="P:UDP-N-acetylglucosamine biosynthetic process"/>
    <property type="evidence" value="ECO:0007669"/>
    <property type="project" value="UniProtKB-UniRule"/>
</dbReference>
<dbReference type="Gene3D" id="3.40.120.10">
    <property type="entry name" value="Alpha-D-Glucose-1,6-Bisphosphate, subunit A, domain 3"/>
    <property type="match status" value="3"/>
</dbReference>
<dbReference type="InParanoid" id="A0A482X8K7"/>
<dbReference type="CDD" id="cd03086">
    <property type="entry name" value="PGM3"/>
    <property type="match status" value="1"/>
</dbReference>
<feature type="domain" description="Alpha-D-phosphohexomutase alpha/beta/alpha" evidence="19">
    <location>
        <begin position="60"/>
        <end position="93"/>
    </location>
</feature>
<dbReference type="GO" id="GO:0004610">
    <property type="term" value="F:phosphoacetylglucosamine mutase activity"/>
    <property type="evidence" value="ECO:0007669"/>
    <property type="project" value="UniProtKB-UniRule"/>
</dbReference>
<evidence type="ECO:0000256" key="5">
    <source>
        <dbReference type="ARBA" id="ARBA00022553"/>
    </source>
</evidence>
<dbReference type="InterPro" id="IPR005844">
    <property type="entry name" value="A-D-PHexomutase_a/b/a-I"/>
</dbReference>
<dbReference type="InterPro" id="IPR016055">
    <property type="entry name" value="A-D-PHexomutase_a/b/a-I/II/III"/>
</dbReference>
<keyword evidence="10" id="KW-0961">Cell wall biogenesis/degradation</keyword>
<feature type="domain" description="Phosphoacetylglucosamine mutase AMG1" evidence="20">
    <location>
        <begin position="303"/>
        <end position="443"/>
    </location>
</feature>
<keyword evidence="9" id="KW-0119">Carbohydrate metabolism</keyword>
<comment type="similarity">
    <text evidence="3 14">Belongs to the phosphohexose mutase family.</text>
</comment>
<dbReference type="EMBL" id="QKKF02016138">
    <property type="protein sequence ID" value="RZF41810.1"/>
    <property type="molecule type" value="Genomic_DNA"/>
</dbReference>
<dbReference type="FunFam" id="3.30.310.50:FF:000003">
    <property type="entry name" value="Phosphoacetylglucosamine mutase"/>
    <property type="match status" value="1"/>
</dbReference>
<dbReference type="Proteomes" id="UP000291343">
    <property type="component" value="Unassembled WGS sequence"/>
</dbReference>
<comment type="cofactor">
    <cofactor evidence="14 17">
        <name>Mg(2+)</name>
        <dbReference type="ChEBI" id="CHEBI:18420"/>
    </cofactor>
    <text evidence="14 17">Binds 1 Mg(2+) ion per subunit.</text>
</comment>
<dbReference type="UniPathway" id="UPA00113">
    <property type="reaction ID" value="UER00530"/>
</dbReference>
<evidence type="ECO:0000259" key="19">
    <source>
        <dbReference type="Pfam" id="PF02878"/>
    </source>
</evidence>
<keyword evidence="8 14" id="KW-0413">Isomerase</keyword>
<name>A0A482X8K7_LAOST</name>
<dbReference type="Pfam" id="PF21405">
    <property type="entry name" value="AMG1_II"/>
    <property type="match status" value="1"/>
</dbReference>
<dbReference type="STRING" id="195883.A0A482X8K7"/>
<dbReference type="SMR" id="A0A482X8K7"/>
<comment type="pathway">
    <text evidence="2 14">Nucleotide-sugar biosynthesis; UDP-N-acetyl-alpha-D-glucosamine biosynthesis; N-acetyl-alpha-D-glucosamine 1-phosphate from alpha-D-glucosamine 6-phosphate (route I): step 2/2.</text>
</comment>
<dbReference type="FunFam" id="3.40.120.10:FF:000013">
    <property type="entry name" value="Phosphoacetylglucosamine mutase"/>
    <property type="match status" value="1"/>
</dbReference>
<evidence type="ECO:0000256" key="10">
    <source>
        <dbReference type="ARBA" id="ARBA00023316"/>
    </source>
</evidence>
<dbReference type="Pfam" id="PF00408">
    <property type="entry name" value="PGM_PMM_IV"/>
    <property type="match status" value="1"/>
</dbReference>
<evidence type="ECO:0000256" key="1">
    <source>
        <dbReference type="ARBA" id="ARBA00000558"/>
    </source>
</evidence>
<evidence type="ECO:0000256" key="15">
    <source>
        <dbReference type="PIRSR" id="PIRSR016408-1"/>
    </source>
</evidence>
<dbReference type="FunFam" id="3.40.120.10:FF:000023">
    <property type="entry name" value="Phosphoacetylglucosamine mutase"/>
    <property type="match status" value="1"/>
</dbReference>
<dbReference type="InterPro" id="IPR049022">
    <property type="entry name" value="AMG1_III"/>
</dbReference>
<protein>
    <recommendedName>
        <fullName evidence="4 14">Phosphoacetylglucosamine mutase</fullName>
        <shortName evidence="14">PAGM</shortName>
        <ecNumber evidence="4 14">5.4.2.3</ecNumber>
    </recommendedName>
    <alternativeName>
        <fullName evidence="12 14">Acetylglucosamine phosphomutase</fullName>
    </alternativeName>
    <alternativeName>
        <fullName evidence="11 14">N-acetylglucosamine-phosphate mutase</fullName>
    </alternativeName>
</protein>
<evidence type="ECO:0000259" key="20">
    <source>
        <dbReference type="Pfam" id="PF21404"/>
    </source>
</evidence>
<keyword evidence="5" id="KW-0597">Phosphoprotein</keyword>
<feature type="domain" description="Phosphoacetylglucosamine mutase AMG1" evidence="21">
    <location>
        <begin position="184"/>
        <end position="289"/>
    </location>
</feature>
<evidence type="ECO:0000256" key="9">
    <source>
        <dbReference type="ARBA" id="ARBA00023277"/>
    </source>
</evidence>
<proteinExistence type="inferred from homology"/>
<dbReference type="Pfam" id="PF21404">
    <property type="entry name" value="AMG1_III"/>
    <property type="match status" value="1"/>
</dbReference>
<dbReference type="OrthoDB" id="1928at2759"/>
<evidence type="ECO:0000256" key="14">
    <source>
        <dbReference type="PIRNR" id="PIRNR016408"/>
    </source>
</evidence>
<feature type="binding site" evidence="17">
    <location>
        <position position="282"/>
    </location>
    <ligand>
        <name>Mg(2+)</name>
        <dbReference type="ChEBI" id="CHEBI:18420"/>
    </ligand>
</feature>
<evidence type="ECO:0000313" key="22">
    <source>
        <dbReference type="EMBL" id="RZF41810.1"/>
    </source>
</evidence>
<dbReference type="Gene3D" id="3.30.310.50">
    <property type="entry name" value="Alpha-D-phosphohexomutase, C-terminal domain"/>
    <property type="match status" value="1"/>
</dbReference>
<keyword evidence="6 14" id="KW-0479">Metal-binding</keyword>
<comment type="caution">
    <text evidence="22">The sequence shown here is derived from an EMBL/GenBank/DDBJ whole genome shotgun (WGS) entry which is preliminary data.</text>
</comment>
<feature type="binding site" evidence="16">
    <location>
        <begin position="376"/>
        <end position="378"/>
    </location>
    <ligand>
        <name>substrate</name>
    </ligand>
</feature>
<gene>
    <name evidence="22" type="ORF">LSTR_LSTR005272</name>
</gene>
<feature type="active site" description="Phosphoserine intermediate" evidence="15">
    <location>
        <position position="68"/>
    </location>
</feature>
<dbReference type="GO" id="GO:0005975">
    <property type="term" value="P:carbohydrate metabolic process"/>
    <property type="evidence" value="ECO:0007669"/>
    <property type="project" value="InterPro"/>
</dbReference>
<accession>A0A482X8K7</accession>
<dbReference type="EC" id="5.4.2.3" evidence="4 14"/>
<dbReference type="GO" id="GO:0046872">
    <property type="term" value="F:metal ion binding"/>
    <property type="evidence" value="ECO:0007669"/>
    <property type="project" value="UniProtKB-KW"/>
</dbReference>
<feature type="domain" description="Alpha-D-phosphohexomutase alpha/beta/alpha" evidence="19">
    <location>
        <begin position="116"/>
        <end position="171"/>
    </location>
</feature>
<evidence type="ECO:0000259" key="18">
    <source>
        <dbReference type="Pfam" id="PF00408"/>
    </source>
</evidence>
<evidence type="ECO:0000256" key="17">
    <source>
        <dbReference type="PIRSR" id="PIRSR016408-3"/>
    </source>
</evidence>
<evidence type="ECO:0000256" key="3">
    <source>
        <dbReference type="ARBA" id="ARBA00010231"/>
    </source>
</evidence>
<evidence type="ECO:0000313" key="23">
    <source>
        <dbReference type="Proteomes" id="UP000291343"/>
    </source>
</evidence>
<evidence type="ECO:0000256" key="12">
    <source>
        <dbReference type="ARBA" id="ARBA00032065"/>
    </source>
</evidence>
<comment type="function">
    <text evidence="14">Catalyzes the conversion of GlcNAc-6-P into GlcNAc-1-P during the synthesis of uridine diphosphate/UDP-GlcNAc, a sugar nucleotide critical to multiple glycosylation pathways including protein N- and O-glycosylation.</text>
</comment>
<evidence type="ECO:0000256" key="7">
    <source>
        <dbReference type="ARBA" id="ARBA00022842"/>
    </source>
</evidence>
<evidence type="ECO:0000256" key="11">
    <source>
        <dbReference type="ARBA" id="ARBA00031926"/>
    </source>
</evidence>
<dbReference type="SUPFAM" id="SSF53738">
    <property type="entry name" value="Phosphoglucomutase, first 3 domains"/>
    <property type="match status" value="3"/>
</dbReference>
<dbReference type="Pfam" id="PF02878">
    <property type="entry name" value="PGM_PMM_I"/>
    <property type="match status" value="2"/>
</dbReference>
<dbReference type="AlphaFoldDB" id="A0A482X8K7"/>
<evidence type="ECO:0000256" key="16">
    <source>
        <dbReference type="PIRSR" id="PIRSR016408-2"/>
    </source>
</evidence>
<dbReference type="InterPro" id="IPR036900">
    <property type="entry name" value="A-D-PHexomutase_C_sf"/>
</dbReference>
<evidence type="ECO:0000256" key="4">
    <source>
        <dbReference type="ARBA" id="ARBA00012731"/>
    </source>
</evidence>
<dbReference type="PANTHER" id="PTHR45955">
    <property type="entry name" value="PHOSPHOACETYLGLUCOSAMINE MUTASE"/>
    <property type="match status" value="1"/>
</dbReference>
<keyword evidence="23" id="KW-1185">Reference proteome</keyword>
<feature type="binding site" description="via phosphate group" evidence="17">
    <location>
        <position position="68"/>
    </location>
    <ligand>
        <name>Mg(2+)</name>
        <dbReference type="ChEBI" id="CHEBI:18420"/>
    </ligand>
</feature>
<sequence length="544" mass="59335">MTTLQKSVTAIAAKNHPKNHSKTIQYGTAGFRTVATDLDHVVFRMGVLSVLRSLKCNCQTIGLMITASHNKEEDNGVKIVDPMGEMLEQSWEELATELANVGDDKLDTVINDIVEKQNIDLSKTGSVFVGQDTRPSSDSLARAALTGIAALSGIVKDYGIVTTPMLHFFVTCQNTNEAYGKATADSYIKKISSAFLKLRGDTYEKGKYKPEIQFDGANGVGSVIIKDFAKAIGDALKININNDRVNELGVLNKDCGAEYVKTQQKPPKGVAVVANARCVSVDGDADRVVYYYVDADDKFHLLDGDRIATLVAGYIMEVVKKTGLEVNLGLVQTAYANGSSTAYISEKLNVPVACVSTGVKNLHRKAVEFDIGIYFEANGHGTITFSDKVKDKLDRELTNPSSTKSQLAAMKELALLINLINETVGDALSDMLLVETVLHARGWNIQDWENTYEDLPNRLLKVIVKDRNVVETTDANRKCTSPAGVQDAIDEVVKKFKNGRSFIRASGTEDVVRVYAEADTQENADHLANLVKKIVEEMAGGINQ</sequence>
<feature type="binding site" evidence="17">
    <location>
        <position position="286"/>
    </location>
    <ligand>
        <name>Mg(2+)</name>
        <dbReference type="ChEBI" id="CHEBI:18420"/>
    </ligand>
</feature>
<organism evidence="22 23">
    <name type="scientific">Laodelphax striatellus</name>
    <name type="common">Small brown planthopper</name>
    <name type="synonym">Delphax striatella</name>
    <dbReference type="NCBI Taxonomy" id="195883"/>
    <lineage>
        <taxon>Eukaryota</taxon>
        <taxon>Metazoa</taxon>
        <taxon>Ecdysozoa</taxon>
        <taxon>Arthropoda</taxon>
        <taxon>Hexapoda</taxon>
        <taxon>Insecta</taxon>
        <taxon>Pterygota</taxon>
        <taxon>Neoptera</taxon>
        <taxon>Paraneoptera</taxon>
        <taxon>Hemiptera</taxon>
        <taxon>Auchenorrhyncha</taxon>
        <taxon>Fulgoroidea</taxon>
        <taxon>Delphacidae</taxon>
        <taxon>Criomorphinae</taxon>
        <taxon>Laodelphax</taxon>
    </lineage>
</organism>
<evidence type="ECO:0000256" key="13">
    <source>
        <dbReference type="ARBA" id="ARBA00059527"/>
    </source>
</evidence>
<dbReference type="PANTHER" id="PTHR45955:SF1">
    <property type="entry name" value="PHOSPHOACETYLGLUCOSAMINE MUTASE"/>
    <property type="match status" value="1"/>
</dbReference>
<dbReference type="InterPro" id="IPR016657">
    <property type="entry name" value="PAGM"/>
</dbReference>
<feature type="domain" description="Alpha-D-phosphohexomutase C-terminal" evidence="18">
    <location>
        <begin position="483"/>
        <end position="530"/>
    </location>
</feature>
<evidence type="ECO:0000256" key="2">
    <source>
        <dbReference type="ARBA" id="ARBA00004865"/>
    </source>
</evidence>
<keyword evidence="7 14" id="KW-0460">Magnesium</keyword>
<feature type="binding site" evidence="16">
    <location>
        <begin position="504"/>
        <end position="508"/>
    </location>
    <ligand>
        <name>substrate</name>
    </ligand>
</feature>
<evidence type="ECO:0000256" key="6">
    <source>
        <dbReference type="ARBA" id="ARBA00022723"/>
    </source>
</evidence>
<reference evidence="22 23" key="1">
    <citation type="journal article" date="2017" name="Gigascience">
        <title>Genome sequence of the small brown planthopper, Laodelphax striatellus.</title>
        <authorList>
            <person name="Zhu J."/>
            <person name="Jiang F."/>
            <person name="Wang X."/>
            <person name="Yang P."/>
            <person name="Bao Y."/>
            <person name="Zhao W."/>
            <person name="Wang W."/>
            <person name="Lu H."/>
            <person name="Wang Q."/>
            <person name="Cui N."/>
            <person name="Li J."/>
            <person name="Chen X."/>
            <person name="Luo L."/>
            <person name="Yu J."/>
            <person name="Kang L."/>
            <person name="Cui F."/>
        </authorList>
    </citation>
    <scope>NUCLEOTIDE SEQUENCE [LARGE SCALE GENOMIC DNA]</scope>
    <source>
        <strain evidence="22">Lst14</strain>
    </source>
</reference>
<evidence type="ECO:0000256" key="8">
    <source>
        <dbReference type="ARBA" id="ARBA00023235"/>
    </source>
</evidence>
<feature type="binding site" evidence="16">
    <location>
        <position position="513"/>
    </location>
    <ligand>
        <name>substrate</name>
    </ligand>
</feature>
<evidence type="ECO:0000259" key="21">
    <source>
        <dbReference type="Pfam" id="PF21405"/>
    </source>
</evidence>
<dbReference type="GO" id="GO:0071555">
    <property type="term" value="P:cell wall organization"/>
    <property type="evidence" value="ECO:0007669"/>
    <property type="project" value="UniProtKB-KW"/>
</dbReference>
<comment type="function">
    <text evidence="13">Catalyzes the conversion of GlcNAc-6-P into GlcNAc-1-P during the synthesis of uridine diphosphate/UDP-GlcNAc, which is a biosynthetic precursor of chitin and also supplies the amino sugars for N-linked oligosaccharides of glycoproteins.</text>
</comment>
<dbReference type="PIRSF" id="PIRSF016408">
    <property type="entry name" value="PAGM"/>
    <property type="match status" value="1"/>
</dbReference>
<comment type="catalytic activity">
    <reaction evidence="1 14">
        <text>N-acetyl-alpha-D-glucosamine 1-phosphate = N-acetyl-D-glucosamine 6-phosphate</text>
        <dbReference type="Rhea" id="RHEA:23804"/>
        <dbReference type="ChEBI" id="CHEBI:57513"/>
        <dbReference type="ChEBI" id="CHEBI:57776"/>
        <dbReference type="EC" id="5.4.2.3"/>
    </reaction>
</comment>
<dbReference type="SUPFAM" id="SSF55957">
    <property type="entry name" value="Phosphoglucomutase, C-terminal domain"/>
    <property type="match status" value="1"/>
</dbReference>
<dbReference type="FunCoup" id="A0A482X8K7">
    <property type="interactions" value="1048"/>
</dbReference>